<protein>
    <recommendedName>
        <fullName evidence="2">Cation efflux protein cytoplasmic domain-containing protein</fullName>
    </recommendedName>
</protein>
<name>X1T8M4_9ZZZZ</name>
<comment type="caution">
    <text evidence="1">The sequence shown here is derived from an EMBL/GenBank/DDBJ whole genome shotgun (WGS) entry which is preliminary data.</text>
</comment>
<dbReference type="AlphaFoldDB" id="X1T8M4"/>
<organism evidence="1">
    <name type="scientific">marine sediment metagenome</name>
    <dbReference type="NCBI Taxonomy" id="412755"/>
    <lineage>
        <taxon>unclassified sequences</taxon>
        <taxon>metagenomes</taxon>
        <taxon>ecological metagenomes</taxon>
    </lineage>
</organism>
<evidence type="ECO:0000313" key="1">
    <source>
        <dbReference type="EMBL" id="GAJ01619.1"/>
    </source>
</evidence>
<reference evidence="1" key="1">
    <citation type="journal article" date="2014" name="Front. Microbiol.">
        <title>High frequency of phylogenetically diverse reductive dehalogenase-homologous genes in deep subseafloor sedimentary metagenomes.</title>
        <authorList>
            <person name="Kawai M."/>
            <person name="Futagami T."/>
            <person name="Toyoda A."/>
            <person name="Takaki Y."/>
            <person name="Nishi S."/>
            <person name="Hori S."/>
            <person name="Arai W."/>
            <person name="Tsubouchi T."/>
            <person name="Morono Y."/>
            <person name="Uchiyama I."/>
            <person name="Ito T."/>
            <person name="Fujiyama A."/>
            <person name="Inagaki F."/>
            <person name="Takami H."/>
        </authorList>
    </citation>
    <scope>NUCLEOTIDE SEQUENCE</scope>
    <source>
        <strain evidence="1">Expedition CK06-06</strain>
    </source>
</reference>
<evidence type="ECO:0008006" key="2">
    <source>
        <dbReference type="Google" id="ProtNLM"/>
    </source>
</evidence>
<gene>
    <name evidence="1" type="ORF">S12H4_30062</name>
</gene>
<accession>X1T8M4</accession>
<dbReference type="EMBL" id="BARW01017393">
    <property type="protein sequence ID" value="GAJ01619.1"/>
    <property type="molecule type" value="Genomic_DNA"/>
</dbReference>
<feature type="non-terminal residue" evidence="1">
    <location>
        <position position="1"/>
    </location>
</feature>
<proteinExistence type="predicted"/>
<sequence>IYDVHLWTIIPDMLIYSAHIKLNNELITINQEDFISKINEYLLKNYKIIESTIQISPEDAVEACNL</sequence>